<protein>
    <recommendedName>
        <fullName evidence="1">HTH cro/C1-type domain-containing protein</fullName>
    </recommendedName>
</protein>
<gene>
    <name evidence="2" type="ORF">GCM10017579_44640</name>
</gene>
<organism evidence="2 3">
    <name type="scientific">Nocardioides luteus</name>
    <dbReference type="NCBI Taxonomy" id="1844"/>
    <lineage>
        <taxon>Bacteria</taxon>
        <taxon>Bacillati</taxon>
        <taxon>Actinomycetota</taxon>
        <taxon>Actinomycetes</taxon>
        <taxon>Propionibacteriales</taxon>
        <taxon>Nocardioidaceae</taxon>
        <taxon>Nocardioides</taxon>
    </lineage>
</organism>
<dbReference type="EMBL" id="BSEL01000012">
    <property type="protein sequence ID" value="GLJ70428.1"/>
    <property type="molecule type" value="Genomic_DNA"/>
</dbReference>
<dbReference type="SMART" id="SM00530">
    <property type="entry name" value="HTH_XRE"/>
    <property type="match status" value="1"/>
</dbReference>
<proteinExistence type="predicted"/>
<accession>A0ABQ5T3G7</accession>
<dbReference type="Proteomes" id="UP001142292">
    <property type="component" value="Unassembled WGS sequence"/>
</dbReference>
<name>A0ABQ5T3G7_9ACTN</name>
<dbReference type="Pfam" id="PF13560">
    <property type="entry name" value="HTH_31"/>
    <property type="match status" value="1"/>
</dbReference>
<feature type="domain" description="HTH cro/C1-type" evidence="1">
    <location>
        <begin position="1"/>
        <end position="55"/>
    </location>
</feature>
<dbReference type="CDD" id="cd00093">
    <property type="entry name" value="HTH_XRE"/>
    <property type="match status" value="1"/>
</dbReference>
<evidence type="ECO:0000313" key="2">
    <source>
        <dbReference type="EMBL" id="GLJ70428.1"/>
    </source>
</evidence>
<dbReference type="SUPFAM" id="SSF47413">
    <property type="entry name" value="lambda repressor-like DNA-binding domains"/>
    <property type="match status" value="1"/>
</dbReference>
<evidence type="ECO:0000259" key="1">
    <source>
        <dbReference type="PROSITE" id="PS50943"/>
    </source>
</evidence>
<dbReference type="InterPro" id="IPR001387">
    <property type="entry name" value="Cro/C1-type_HTH"/>
</dbReference>
<evidence type="ECO:0000313" key="3">
    <source>
        <dbReference type="Proteomes" id="UP001142292"/>
    </source>
</evidence>
<dbReference type="PROSITE" id="PS50943">
    <property type="entry name" value="HTH_CROC1"/>
    <property type="match status" value="1"/>
</dbReference>
<sequence>MAECIESSGLTARQVAVRAGVSASTVHRILNGQVSPSVATLHNITAACGLDLAMSTPVLSSAEAAAAARAILDENYPAEVAPDIELWATRLEAWAENDPVQIIEEAARASGVLHRADAVLLAGETTAGRLASAGEASGKQWALSGAAGLDLPAFDEAVARISVLWCEDPNAVLPHVVGGSLRQTSSAHRASVVVAAADPDLFRGTFERDRIRYAAPIQIALDAISVGGDAAARAREEIRTW</sequence>
<reference evidence="2" key="2">
    <citation type="submission" date="2023-01" db="EMBL/GenBank/DDBJ databases">
        <authorList>
            <person name="Sun Q."/>
            <person name="Evtushenko L."/>
        </authorList>
    </citation>
    <scope>NUCLEOTIDE SEQUENCE</scope>
    <source>
        <strain evidence="2">VKM Ac-1246</strain>
    </source>
</reference>
<comment type="caution">
    <text evidence="2">The sequence shown here is derived from an EMBL/GenBank/DDBJ whole genome shotgun (WGS) entry which is preliminary data.</text>
</comment>
<reference evidence="2" key="1">
    <citation type="journal article" date="2014" name="Int. J. Syst. Evol. Microbiol.">
        <title>Complete genome of a new Firmicutes species belonging to the dominant human colonic microbiota ('Ruminococcus bicirculans') reveals two chromosomes and a selective capacity to utilize plant glucans.</title>
        <authorList>
            <consortium name="NISC Comparative Sequencing Program"/>
            <person name="Wegmann U."/>
            <person name="Louis P."/>
            <person name="Goesmann A."/>
            <person name="Henrissat B."/>
            <person name="Duncan S.H."/>
            <person name="Flint H.J."/>
        </authorList>
    </citation>
    <scope>NUCLEOTIDE SEQUENCE</scope>
    <source>
        <strain evidence="2">VKM Ac-1246</strain>
    </source>
</reference>
<keyword evidence="3" id="KW-1185">Reference proteome</keyword>
<dbReference type="InterPro" id="IPR010982">
    <property type="entry name" value="Lambda_DNA-bd_dom_sf"/>
</dbReference>
<dbReference type="Gene3D" id="1.10.260.40">
    <property type="entry name" value="lambda repressor-like DNA-binding domains"/>
    <property type="match status" value="1"/>
</dbReference>